<reference evidence="7 8" key="1">
    <citation type="submission" date="2023-01" db="EMBL/GenBank/DDBJ databases">
        <title>Analysis of 21 Apiospora genomes using comparative genomics revels a genus with tremendous synthesis potential of carbohydrate active enzymes and secondary metabolites.</title>
        <authorList>
            <person name="Sorensen T."/>
        </authorList>
    </citation>
    <scope>NUCLEOTIDE SEQUENCE [LARGE SCALE GENOMIC DNA]</scope>
    <source>
        <strain evidence="7 8">CBS 33761</strain>
    </source>
</reference>
<dbReference type="InterPro" id="IPR016166">
    <property type="entry name" value="FAD-bd_PCMH"/>
</dbReference>
<dbReference type="Proteomes" id="UP001444661">
    <property type="component" value="Unassembled WGS sequence"/>
</dbReference>
<dbReference type="PROSITE" id="PS51387">
    <property type="entry name" value="FAD_PCMH"/>
    <property type="match status" value="1"/>
</dbReference>
<comment type="caution">
    <text evidence="7">The sequence shown here is derived from an EMBL/GenBank/DDBJ whole genome shotgun (WGS) entry which is preliminary data.</text>
</comment>
<name>A0ABR1RZE9_9PEZI</name>
<keyword evidence="4" id="KW-0274">FAD</keyword>
<dbReference type="SUPFAM" id="SSF56176">
    <property type="entry name" value="FAD-binding/transporter-associated domain-like"/>
    <property type="match status" value="1"/>
</dbReference>
<keyword evidence="3" id="KW-0285">Flavoprotein</keyword>
<organism evidence="7 8">
    <name type="scientific">Apiospora rasikravindrae</name>
    <dbReference type="NCBI Taxonomy" id="990691"/>
    <lineage>
        <taxon>Eukaryota</taxon>
        <taxon>Fungi</taxon>
        <taxon>Dikarya</taxon>
        <taxon>Ascomycota</taxon>
        <taxon>Pezizomycotina</taxon>
        <taxon>Sordariomycetes</taxon>
        <taxon>Xylariomycetidae</taxon>
        <taxon>Amphisphaeriales</taxon>
        <taxon>Apiosporaceae</taxon>
        <taxon>Apiospora</taxon>
    </lineage>
</organism>
<comment type="cofactor">
    <cofactor evidence="1">
        <name>FAD</name>
        <dbReference type="ChEBI" id="CHEBI:57692"/>
    </cofactor>
</comment>
<evidence type="ECO:0000256" key="2">
    <source>
        <dbReference type="ARBA" id="ARBA00005466"/>
    </source>
</evidence>
<dbReference type="PANTHER" id="PTHR42973">
    <property type="entry name" value="BINDING OXIDOREDUCTASE, PUTATIVE (AFU_ORTHOLOGUE AFUA_1G17690)-RELATED"/>
    <property type="match status" value="1"/>
</dbReference>
<protein>
    <submittedName>
        <fullName evidence="7">FAD-binding domain-containing protein</fullName>
    </submittedName>
</protein>
<keyword evidence="5" id="KW-0560">Oxidoreductase</keyword>
<gene>
    <name evidence="7" type="ORF">PG993_013513</name>
</gene>
<dbReference type="Gene3D" id="3.40.462.20">
    <property type="match status" value="1"/>
</dbReference>
<dbReference type="InterPro" id="IPR050416">
    <property type="entry name" value="FAD-linked_Oxidoreductase"/>
</dbReference>
<evidence type="ECO:0000313" key="7">
    <source>
        <dbReference type="EMBL" id="KAK8022746.1"/>
    </source>
</evidence>
<feature type="domain" description="FAD-binding PCMH-type" evidence="6">
    <location>
        <begin position="67"/>
        <end position="249"/>
    </location>
</feature>
<accession>A0ABR1RZE9</accession>
<sequence length="523" mass="56955">MWLRYPGSVIKLGMRATLHACDIVPQSPQDVLSSTDLLLRPRLSKDAQIFLPGSEGYLNATQRWSNLFHPAFALIVAPRTERDIQSTIQHANALNLPFLAIGGRHGTANALNDARNAVGIWTRSMRAITVHDATFEAEDGSRYGTATVEPGVQAGELTSTLHAHGKTGASTACDCVGVAGALLGGGHGFLQGRHGLLLDNVVSARVVTPDGRRVVTASRAENADLFWGLRGAGHNFGVVASVEYRVFDRRPGTDAWAYAEYVFSHERLEGVYEVANGMVGGPVELTHYGHFERRAEVDAEHVTRPALLGNLARPPSPAKIHGPPCAPWALSTKTGVVDITQLNGIAGANLSSPFCAYGADILLSPTSLRRWNTTALRRAFDIYAAFPPWLRRSAALLEGYASQAVQAVPEADTAYPDRFNNLLVSPVMMYTAPNSDGIAEDGDGDGMQNSDLRAEMKEYADRFRAALVEGSGDDRLYAYVNYATGDEGLEAIYGYDKWRLDKLRRLKQIWDPEGRMDFYNPIS</sequence>
<proteinExistence type="inferred from homology"/>
<dbReference type="Gene3D" id="3.30.465.10">
    <property type="match status" value="2"/>
</dbReference>
<evidence type="ECO:0000259" key="6">
    <source>
        <dbReference type="PROSITE" id="PS51387"/>
    </source>
</evidence>
<evidence type="ECO:0000256" key="1">
    <source>
        <dbReference type="ARBA" id="ARBA00001974"/>
    </source>
</evidence>
<evidence type="ECO:0000256" key="3">
    <source>
        <dbReference type="ARBA" id="ARBA00022630"/>
    </source>
</evidence>
<dbReference type="InterPro" id="IPR016164">
    <property type="entry name" value="FAD-linked_Oxase-like_C"/>
</dbReference>
<comment type="similarity">
    <text evidence="2">Belongs to the oxygen-dependent FAD-linked oxidoreductase family.</text>
</comment>
<dbReference type="PANTHER" id="PTHR42973:SF9">
    <property type="entry name" value="FAD-BINDING PCMH-TYPE DOMAIN-CONTAINING PROTEIN-RELATED"/>
    <property type="match status" value="1"/>
</dbReference>
<dbReference type="SUPFAM" id="SSF55103">
    <property type="entry name" value="FAD-linked oxidases, C-terminal domain"/>
    <property type="match status" value="1"/>
</dbReference>
<evidence type="ECO:0000313" key="8">
    <source>
        <dbReference type="Proteomes" id="UP001444661"/>
    </source>
</evidence>
<evidence type="ECO:0000256" key="4">
    <source>
        <dbReference type="ARBA" id="ARBA00022827"/>
    </source>
</evidence>
<dbReference type="InterPro" id="IPR006094">
    <property type="entry name" value="Oxid_FAD_bind_N"/>
</dbReference>
<dbReference type="EMBL" id="JAQQWK010000012">
    <property type="protein sequence ID" value="KAK8022746.1"/>
    <property type="molecule type" value="Genomic_DNA"/>
</dbReference>
<keyword evidence="8" id="KW-1185">Reference proteome</keyword>
<dbReference type="Pfam" id="PF01565">
    <property type="entry name" value="FAD_binding_4"/>
    <property type="match status" value="1"/>
</dbReference>
<dbReference type="InterPro" id="IPR016169">
    <property type="entry name" value="FAD-bd_PCMH_sub2"/>
</dbReference>
<evidence type="ECO:0000256" key="5">
    <source>
        <dbReference type="ARBA" id="ARBA00023002"/>
    </source>
</evidence>
<dbReference type="InterPro" id="IPR036318">
    <property type="entry name" value="FAD-bd_PCMH-like_sf"/>
</dbReference>